<dbReference type="RefSeq" id="WP_124026723.1">
    <property type="nucleotide sequence ID" value="NZ_JBHRSN010000005.1"/>
</dbReference>
<gene>
    <name evidence="4" type="ORF">DRW07_04835</name>
</gene>
<name>A0A3N5Y3Y4_9ALTE</name>
<sequence>MPHIQRSALVPFSAESMYELVNDVNRYPEFLPGCADSRIDEQTNEHMSAALLVSKAGIKQWFTTKNTLSPGRSIRMQLTSGPFKTLSGGWSFIPLSEDACKIELDLRFEFESRMVEAAFGKVFKALTTNMVNAFTQRAREVYA</sequence>
<dbReference type="SUPFAM" id="SSF55961">
    <property type="entry name" value="Bet v1-like"/>
    <property type="match status" value="1"/>
</dbReference>
<protein>
    <submittedName>
        <fullName evidence="4">Type II toxin-antitoxin system RatA family toxin</fullName>
    </submittedName>
</protein>
<reference evidence="4 5" key="1">
    <citation type="submission" date="2018-11" db="EMBL/GenBank/DDBJ databases">
        <authorList>
            <person name="Ye M.-Q."/>
            <person name="Du Z.-J."/>
        </authorList>
    </citation>
    <scope>NUCLEOTIDE SEQUENCE [LARGE SCALE GENOMIC DNA]</scope>
    <source>
        <strain evidence="4 5">U0105</strain>
    </source>
</reference>
<dbReference type="InterPro" id="IPR044996">
    <property type="entry name" value="COQ10-like"/>
</dbReference>
<evidence type="ECO:0000313" key="5">
    <source>
        <dbReference type="Proteomes" id="UP000275281"/>
    </source>
</evidence>
<dbReference type="PANTHER" id="PTHR12901:SF10">
    <property type="entry name" value="COENZYME Q-BINDING PROTEIN COQ10, MITOCHONDRIAL"/>
    <property type="match status" value="1"/>
</dbReference>
<evidence type="ECO:0000256" key="1">
    <source>
        <dbReference type="ARBA" id="ARBA00008918"/>
    </source>
</evidence>
<accession>A0A3N5Y3Y4</accession>
<dbReference type="InterPro" id="IPR005031">
    <property type="entry name" value="COQ10_START"/>
</dbReference>
<dbReference type="Proteomes" id="UP000275281">
    <property type="component" value="Unassembled WGS sequence"/>
</dbReference>
<dbReference type="Gene3D" id="3.30.530.20">
    <property type="match status" value="1"/>
</dbReference>
<dbReference type="CDD" id="cd07813">
    <property type="entry name" value="COQ10p_like"/>
    <property type="match status" value="1"/>
</dbReference>
<dbReference type="GO" id="GO:0048039">
    <property type="term" value="F:ubiquinone binding"/>
    <property type="evidence" value="ECO:0007669"/>
    <property type="project" value="InterPro"/>
</dbReference>
<feature type="domain" description="Coenzyme Q-binding protein COQ10 START" evidence="3">
    <location>
        <begin position="10"/>
        <end position="135"/>
    </location>
</feature>
<evidence type="ECO:0000313" key="4">
    <source>
        <dbReference type="EMBL" id="RPJ68722.1"/>
    </source>
</evidence>
<dbReference type="EMBL" id="RPOK01000001">
    <property type="protein sequence ID" value="RPJ68722.1"/>
    <property type="molecule type" value="Genomic_DNA"/>
</dbReference>
<comment type="caution">
    <text evidence="4">The sequence shown here is derived from an EMBL/GenBank/DDBJ whole genome shotgun (WGS) entry which is preliminary data.</text>
</comment>
<evidence type="ECO:0000256" key="2">
    <source>
        <dbReference type="ARBA" id="ARBA00022649"/>
    </source>
</evidence>
<dbReference type="Pfam" id="PF03364">
    <property type="entry name" value="Polyketide_cyc"/>
    <property type="match status" value="1"/>
</dbReference>
<proteinExistence type="inferred from homology"/>
<keyword evidence="5" id="KW-1185">Reference proteome</keyword>
<dbReference type="OrthoDB" id="9804759at2"/>
<evidence type="ECO:0000259" key="3">
    <source>
        <dbReference type="Pfam" id="PF03364"/>
    </source>
</evidence>
<comment type="similarity">
    <text evidence="1">Belongs to the ribosome association toxin RatA family.</text>
</comment>
<organism evidence="4 5">
    <name type="scientific">Alteromonas sediminis</name>
    <dbReference type="NCBI Taxonomy" id="2259342"/>
    <lineage>
        <taxon>Bacteria</taxon>
        <taxon>Pseudomonadati</taxon>
        <taxon>Pseudomonadota</taxon>
        <taxon>Gammaproteobacteria</taxon>
        <taxon>Alteromonadales</taxon>
        <taxon>Alteromonadaceae</taxon>
        <taxon>Alteromonas/Salinimonas group</taxon>
        <taxon>Alteromonas</taxon>
    </lineage>
</organism>
<dbReference type="PANTHER" id="PTHR12901">
    <property type="entry name" value="SPERM PROTEIN HOMOLOG"/>
    <property type="match status" value="1"/>
</dbReference>
<dbReference type="AlphaFoldDB" id="A0A3N5Y3Y4"/>
<keyword evidence="2" id="KW-1277">Toxin-antitoxin system</keyword>
<dbReference type="InterPro" id="IPR023393">
    <property type="entry name" value="START-like_dom_sf"/>
</dbReference>
<dbReference type="GO" id="GO:0045333">
    <property type="term" value="P:cellular respiration"/>
    <property type="evidence" value="ECO:0007669"/>
    <property type="project" value="InterPro"/>
</dbReference>